<proteinExistence type="predicted"/>
<dbReference type="EMBL" id="MTYJ01000012">
    <property type="protein sequence ID" value="OQV23282.1"/>
    <property type="molecule type" value="Genomic_DNA"/>
</dbReference>
<gene>
    <name evidence="2" type="ORF">BV898_02732</name>
</gene>
<dbReference type="PANTHER" id="PTHR23048">
    <property type="entry name" value="MYOSIN LIGHT CHAIN 1, 3"/>
    <property type="match status" value="1"/>
</dbReference>
<dbReference type="PROSITE" id="PS50222">
    <property type="entry name" value="EF_HAND_2"/>
    <property type="match status" value="2"/>
</dbReference>
<feature type="domain" description="EF-hand" evidence="1">
    <location>
        <begin position="76"/>
        <end position="111"/>
    </location>
</feature>
<dbReference type="Pfam" id="PF13405">
    <property type="entry name" value="EF-hand_6"/>
    <property type="match status" value="1"/>
</dbReference>
<dbReference type="OrthoDB" id="5959761at2759"/>
<dbReference type="CDD" id="cd00051">
    <property type="entry name" value="EFh"/>
    <property type="match status" value="1"/>
</dbReference>
<dbReference type="GO" id="GO:0005509">
    <property type="term" value="F:calcium ion binding"/>
    <property type="evidence" value="ECO:0007669"/>
    <property type="project" value="InterPro"/>
</dbReference>
<sequence>MELQQWELQEAFSLFDTRGDGKIFARQIGEVLRALGQNPTEDQVRKFGFANKPDDRINFETFVPILNEVSKIKSTYRSEDFLEGFRHFDKDQQGTIHSSQMRHLLTTLGDRLSDEEFEQLVAGMEDGQGMVNYEHFIRNITSNL</sequence>
<dbReference type="PANTHER" id="PTHR23048:SF49">
    <property type="entry name" value="FI08416P-RELATED"/>
    <property type="match status" value="1"/>
</dbReference>
<reference evidence="3" key="1">
    <citation type="submission" date="2017-01" db="EMBL/GenBank/DDBJ databases">
        <title>Comparative genomics of anhydrobiosis in the tardigrade Hypsibius dujardini.</title>
        <authorList>
            <person name="Yoshida Y."/>
            <person name="Koutsovoulos G."/>
            <person name="Laetsch D."/>
            <person name="Stevens L."/>
            <person name="Kumar S."/>
            <person name="Horikawa D."/>
            <person name="Ishino K."/>
            <person name="Komine S."/>
            <person name="Tomita M."/>
            <person name="Blaxter M."/>
            <person name="Arakawa K."/>
        </authorList>
    </citation>
    <scope>NUCLEOTIDE SEQUENCE [LARGE SCALE GENOMIC DNA]</scope>
    <source>
        <strain evidence="3">Z151</strain>
    </source>
</reference>
<feature type="domain" description="EF-hand" evidence="1">
    <location>
        <begin position="7"/>
        <end position="38"/>
    </location>
</feature>
<dbReference type="AlphaFoldDB" id="A0A1W0X7K0"/>
<name>A0A1W0X7K0_HYPEX</name>
<dbReference type="SUPFAM" id="SSF47473">
    <property type="entry name" value="EF-hand"/>
    <property type="match status" value="1"/>
</dbReference>
<accession>A0A1W0X7K0</accession>
<dbReference type="InterPro" id="IPR011992">
    <property type="entry name" value="EF-hand-dom_pair"/>
</dbReference>
<evidence type="ECO:0000313" key="2">
    <source>
        <dbReference type="EMBL" id="OQV23282.1"/>
    </source>
</evidence>
<dbReference type="FunFam" id="1.10.238.10:FF:000001">
    <property type="entry name" value="Calmodulin 1"/>
    <property type="match status" value="1"/>
</dbReference>
<dbReference type="InterPro" id="IPR050230">
    <property type="entry name" value="CALM/Myosin/TropC-like"/>
</dbReference>
<protein>
    <submittedName>
        <fullName evidence="2">Myosin-2 essential light chain</fullName>
    </submittedName>
</protein>
<evidence type="ECO:0000259" key="1">
    <source>
        <dbReference type="PROSITE" id="PS50222"/>
    </source>
</evidence>
<dbReference type="GO" id="GO:0016460">
    <property type="term" value="C:myosin II complex"/>
    <property type="evidence" value="ECO:0007669"/>
    <property type="project" value="TreeGrafter"/>
</dbReference>
<dbReference type="Gene3D" id="1.10.238.10">
    <property type="entry name" value="EF-hand"/>
    <property type="match status" value="2"/>
</dbReference>
<dbReference type="InterPro" id="IPR002048">
    <property type="entry name" value="EF_hand_dom"/>
</dbReference>
<dbReference type="SMART" id="SM00054">
    <property type="entry name" value="EFh"/>
    <property type="match status" value="2"/>
</dbReference>
<evidence type="ECO:0000313" key="3">
    <source>
        <dbReference type="Proteomes" id="UP000192578"/>
    </source>
</evidence>
<dbReference type="Proteomes" id="UP000192578">
    <property type="component" value="Unassembled WGS sequence"/>
</dbReference>
<keyword evidence="3" id="KW-1185">Reference proteome</keyword>
<organism evidence="2 3">
    <name type="scientific">Hypsibius exemplaris</name>
    <name type="common">Freshwater tardigrade</name>
    <dbReference type="NCBI Taxonomy" id="2072580"/>
    <lineage>
        <taxon>Eukaryota</taxon>
        <taxon>Metazoa</taxon>
        <taxon>Ecdysozoa</taxon>
        <taxon>Tardigrada</taxon>
        <taxon>Eutardigrada</taxon>
        <taxon>Parachela</taxon>
        <taxon>Hypsibioidea</taxon>
        <taxon>Hypsibiidae</taxon>
        <taxon>Hypsibius</taxon>
    </lineage>
</organism>
<comment type="caution">
    <text evidence="2">The sequence shown here is derived from an EMBL/GenBank/DDBJ whole genome shotgun (WGS) entry which is preliminary data.</text>
</comment>